<comment type="caution">
    <text evidence="4">The sequence shown here is derived from an EMBL/GenBank/DDBJ whole genome shotgun (WGS) entry which is preliminary data.</text>
</comment>
<evidence type="ECO:0000313" key="4">
    <source>
        <dbReference type="EMBL" id="MCH6468740.1"/>
    </source>
</evidence>
<sequence>MSVETDAGDQGWPDDWPQDWLENESENFTASATGEWTEDPFQETALPVPALPVPALPRAEAWDSVVVFGDRPDSPLFGSVGLPATEALTADAALAVAECAERVIGWATAFKLRALARLEQALAHEPTPRRDCQPVRLGGAEVHALAVAETATSTAVSEATAARLLHDAADLTGPQRPVLDALQDGRLSFQHAKVILDQSRTLPPEHAATFAHDALERATTRTGRRRTPAELRSTLRRLREREHPESIQTRKKAAVQDRGVWFAREPDGMCSLTAFLPAEAGLALYNGLDADARAARNAGRVLARAGVAATGAFADTGHFADAGPLTGTSALNDTEALIDDGTLPDHHAEACSSGAEGAGPLRLAAEERTLSQLRADALVHRLLGSLDPAFPGPFRPHVTLTIPVRTVVPTEDDKTAGDRAQNRAVQNHTAPNHAAPNRAVQNHAGQNHAVRNHAGQNHAAQNGATESCTATNMTQAESESLSSSGEAASPADSGFAELEGYGTIDSATARRLASLAPNWDRIYTDWDTGALLGMGRTAYRPPKALRRYLAYRDGGCTFPGCTSRPRACEPDHTIEWQDGGGTDPDNLALLCRKHHALKSIGAWTYHHTEGHHREGHQREGHDPEGHPAGHHRPDGILHWRSPLGRTFSTEPVHVVDPIVRRRMQREHIVTAAPDRAEHGMPQSDPPQSEPPQPDSPQPEPPQPEPPQPDSLQPQPPPEPPPF</sequence>
<keyword evidence="4" id="KW-0255">Endonuclease</keyword>
<proteinExistence type="inferred from homology"/>
<dbReference type="GO" id="GO:0004519">
    <property type="term" value="F:endonuclease activity"/>
    <property type="evidence" value="ECO:0007669"/>
    <property type="project" value="UniProtKB-KW"/>
</dbReference>
<gene>
    <name evidence="4" type="ORF">L0M17_01850</name>
</gene>
<organism evidence="4 5">
    <name type="scientific">Sinomonas terrae</name>
    <dbReference type="NCBI Taxonomy" id="2908838"/>
    <lineage>
        <taxon>Bacteria</taxon>
        <taxon>Bacillati</taxon>
        <taxon>Actinomycetota</taxon>
        <taxon>Actinomycetes</taxon>
        <taxon>Micrococcales</taxon>
        <taxon>Micrococcaceae</taxon>
        <taxon>Sinomonas</taxon>
    </lineage>
</organism>
<feature type="compositionally biased region" description="Low complexity" evidence="2">
    <location>
        <begin position="8"/>
        <end position="20"/>
    </location>
</feature>
<protein>
    <submittedName>
        <fullName evidence="4">HNH endonuclease</fullName>
    </submittedName>
</protein>
<reference evidence="4 5" key="1">
    <citation type="submission" date="2022-03" db="EMBL/GenBank/DDBJ databases">
        <title>Sinomonas sp. isolated from a soil.</title>
        <authorList>
            <person name="Han J."/>
            <person name="Kim D.-U."/>
        </authorList>
    </citation>
    <scope>NUCLEOTIDE SEQUENCE [LARGE SCALE GENOMIC DNA]</scope>
    <source>
        <strain evidence="4 5">5-5</strain>
    </source>
</reference>
<dbReference type="Pfam" id="PF02720">
    <property type="entry name" value="DUF222"/>
    <property type="match status" value="1"/>
</dbReference>
<dbReference type="SMART" id="SM00507">
    <property type="entry name" value="HNHc"/>
    <property type="match status" value="1"/>
</dbReference>
<accession>A0ABS9TWI9</accession>
<dbReference type="Proteomes" id="UP001202922">
    <property type="component" value="Unassembled WGS sequence"/>
</dbReference>
<dbReference type="InterPro" id="IPR003870">
    <property type="entry name" value="DUF222"/>
</dbReference>
<feature type="region of interest" description="Disordered" evidence="2">
    <location>
        <begin position="455"/>
        <end position="494"/>
    </location>
</feature>
<keyword evidence="4" id="KW-0540">Nuclease</keyword>
<dbReference type="Pfam" id="PF01844">
    <property type="entry name" value="HNH"/>
    <property type="match status" value="1"/>
</dbReference>
<evidence type="ECO:0000256" key="1">
    <source>
        <dbReference type="ARBA" id="ARBA00023450"/>
    </source>
</evidence>
<feature type="compositionally biased region" description="Basic and acidic residues" evidence="2">
    <location>
        <begin position="609"/>
        <end position="637"/>
    </location>
</feature>
<dbReference type="CDD" id="cd00085">
    <property type="entry name" value="HNHc"/>
    <property type="match status" value="1"/>
</dbReference>
<dbReference type="InterPro" id="IPR002711">
    <property type="entry name" value="HNH"/>
</dbReference>
<keyword evidence="5" id="KW-1185">Reference proteome</keyword>
<feature type="region of interest" description="Disordered" evidence="2">
    <location>
        <begin position="672"/>
        <end position="722"/>
    </location>
</feature>
<dbReference type="RefSeq" id="WP_241050695.1">
    <property type="nucleotide sequence ID" value="NZ_JAKZBV010000001.1"/>
</dbReference>
<dbReference type="InterPro" id="IPR003615">
    <property type="entry name" value="HNH_nuc"/>
</dbReference>
<keyword evidence="4" id="KW-0378">Hydrolase</keyword>
<evidence type="ECO:0000259" key="3">
    <source>
        <dbReference type="SMART" id="SM00507"/>
    </source>
</evidence>
<feature type="domain" description="HNH nuclease" evidence="3">
    <location>
        <begin position="544"/>
        <end position="596"/>
    </location>
</feature>
<feature type="region of interest" description="Disordered" evidence="2">
    <location>
        <begin position="609"/>
        <end position="642"/>
    </location>
</feature>
<feature type="compositionally biased region" description="Low complexity" evidence="2">
    <location>
        <begin position="476"/>
        <end position="489"/>
    </location>
</feature>
<feature type="region of interest" description="Disordered" evidence="2">
    <location>
        <begin position="1"/>
        <end position="20"/>
    </location>
</feature>
<name>A0ABS9TWI9_9MICC</name>
<evidence type="ECO:0000313" key="5">
    <source>
        <dbReference type="Proteomes" id="UP001202922"/>
    </source>
</evidence>
<comment type="similarity">
    <text evidence="1">Belongs to the Rv1128c/1148c/1588c/1702c/1945/3466 family.</text>
</comment>
<dbReference type="EMBL" id="JAKZBV010000001">
    <property type="protein sequence ID" value="MCH6468740.1"/>
    <property type="molecule type" value="Genomic_DNA"/>
</dbReference>
<dbReference type="Gene3D" id="1.10.30.50">
    <property type="match status" value="1"/>
</dbReference>
<evidence type="ECO:0000256" key="2">
    <source>
        <dbReference type="SAM" id="MobiDB-lite"/>
    </source>
</evidence>
<feature type="compositionally biased region" description="Polar residues" evidence="2">
    <location>
        <begin position="455"/>
        <end position="475"/>
    </location>
</feature>
<feature type="compositionally biased region" description="Pro residues" evidence="2">
    <location>
        <begin position="683"/>
        <end position="722"/>
    </location>
</feature>